<evidence type="ECO:0000256" key="4">
    <source>
        <dbReference type="ARBA" id="ARBA00022691"/>
    </source>
</evidence>
<evidence type="ECO:0000256" key="1">
    <source>
        <dbReference type="ARBA" id="ARBA00022553"/>
    </source>
</evidence>
<dbReference type="PROSITE" id="PS51585">
    <property type="entry name" value="SAM_MT_TPMT"/>
    <property type="match status" value="1"/>
</dbReference>
<keyword evidence="3 5" id="KW-0808">Transferase</keyword>
<gene>
    <name evidence="5" type="ORF">DFR34_104125</name>
</gene>
<evidence type="ECO:0000313" key="6">
    <source>
        <dbReference type="Proteomes" id="UP000247555"/>
    </source>
</evidence>
<keyword evidence="6" id="KW-1185">Reference proteome</keyword>
<keyword evidence="1" id="KW-0597">Phosphoprotein</keyword>
<dbReference type="InterPro" id="IPR029063">
    <property type="entry name" value="SAM-dependent_MTases_sf"/>
</dbReference>
<dbReference type="CDD" id="cd02440">
    <property type="entry name" value="AdoMet_MTases"/>
    <property type="match status" value="1"/>
</dbReference>
<evidence type="ECO:0000256" key="2">
    <source>
        <dbReference type="ARBA" id="ARBA00022603"/>
    </source>
</evidence>
<dbReference type="Pfam" id="PF05724">
    <property type="entry name" value="TPMT"/>
    <property type="match status" value="1"/>
</dbReference>
<evidence type="ECO:0000313" key="5">
    <source>
        <dbReference type="EMBL" id="PXX80350.1"/>
    </source>
</evidence>
<dbReference type="Gene3D" id="3.40.50.150">
    <property type="entry name" value="Vaccinia Virus protein VP39"/>
    <property type="match status" value="1"/>
</dbReference>
<proteinExistence type="predicted"/>
<comment type="caution">
    <text evidence="5">The sequence shown here is derived from an EMBL/GenBank/DDBJ whole genome shotgun (WGS) entry which is preliminary data.</text>
</comment>
<organism evidence="5 6">
    <name type="scientific">Rivihabitans pingtungensis</name>
    <dbReference type="NCBI Taxonomy" id="1054498"/>
    <lineage>
        <taxon>Bacteria</taxon>
        <taxon>Pseudomonadati</taxon>
        <taxon>Pseudomonadota</taxon>
        <taxon>Betaproteobacteria</taxon>
        <taxon>Neisseriales</taxon>
        <taxon>Aquaspirillaceae</taxon>
        <taxon>Rivihabitans</taxon>
    </lineage>
</organism>
<sequence length="193" mass="21307">MAQDSSRADFWETRYQQGVIPWDAGQMPSQFVAFAAARPPGERVLAPGCGSGYEVRGLAEHGAKVLAVDFSAAAVARAREVLGEHADCVREGDFFQLDDAPFDWLYERALLCALPPKTWDDWAAQTARLVRPGGVLAGYFFIADTPKGPPFGISEARLVELLGGHFTLESREPASDSLPVFAGREHWMVWRRR</sequence>
<dbReference type="Proteomes" id="UP000247555">
    <property type="component" value="Unassembled WGS sequence"/>
</dbReference>
<keyword evidence="4" id="KW-0949">S-adenosyl-L-methionine</keyword>
<name>A0A318KRJ7_9NEIS</name>
<protein>
    <submittedName>
        <fullName evidence="5">Thiopurine S-methyltransferase</fullName>
    </submittedName>
</protein>
<evidence type="ECO:0000256" key="3">
    <source>
        <dbReference type="ARBA" id="ARBA00022679"/>
    </source>
</evidence>
<dbReference type="GO" id="GO:0032259">
    <property type="term" value="P:methylation"/>
    <property type="evidence" value="ECO:0007669"/>
    <property type="project" value="UniProtKB-KW"/>
</dbReference>
<dbReference type="GO" id="GO:0008757">
    <property type="term" value="F:S-adenosylmethionine-dependent methyltransferase activity"/>
    <property type="evidence" value="ECO:0007669"/>
    <property type="project" value="InterPro"/>
</dbReference>
<dbReference type="EMBL" id="QJKI01000004">
    <property type="protein sequence ID" value="PXX80350.1"/>
    <property type="molecule type" value="Genomic_DNA"/>
</dbReference>
<reference evidence="5 6" key="1">
    <citation type="submission" date="2018-05" db="EMBL/GenBank/DDBJ databases">
        <title>Genomic Encyclopedia of Type Strains, Phase IV (KMG-IV): sequencing the most valuable type-strain genomes for metagenomic binning, comparative biology and taxonomic classification.</title>
        <authorList>
            <person name="Goeker M."/>
        </authorList>
    </citation>
    <scope>NUCLEOTIDE SEQUENCE [LARGE SCALE GENOMIC DNA]</scope>
    <source>
        <strain evidence="5 6">DSM 29661</strain>
    </source>
</reference>
<dbReference type="PANTHER" id="PTHR32183">
    <property type="match status" value="1"/>
</dbReference>
<dbReference type="RefSeq" id="WP_110390041.1">
    <property type="nucleotide sequence ID" value="NZ_CALCOA010000281.1"/>
</dbReference>
<keyword evidence="2 5" id="KW-0489">Methyltransferase</keyword>
<accession>A0A318KRJ7</accession>
<dbReference type="SUPFAM" id="SSF53335">
    <property type="entry name" value="S-adenosyl-L-methionine-dependent methyltransferases"/>
    <property type="match status" value="1"/>
</dbReference>
<dbReference type="OrthoDB" id="9778208at2"/>
<dbReference type="PANTHER" id="PTHR32183:SF6">
    <property type="entry name" value="CYSTEINE SULFINATE DESULFINASE_CYSTEINE DESULFURASE AND RELATED ENZYMES"/>
    <property type="match status" value="1"/>
</dbReference>
<dbReference type="AlphaFoldDB" id="A0A318KRJ7"/>
<dbReference type="InterPro" id="IPR008854">
    <property type="entry name" value="TPMT"/>
</dbReference>